<accession>A0A9P7ABP0</accession>
<name>A0A9P7ABP0_9AGAM</name>
<feature type="site" description="Transition state stabilizer" evidence="7">
    <location>
        <position position="192"/>
    </location>
</feature>
<keyword evidence="11" id="KW-1185">Reference proteome</keyword>
<dbReference type="PANTHER" id="PTHR22748:SF4">
    <property type="entry name" value="DNA-(APURINIC OR APYRIMIDINIC SITE) ENDONUCLEASE 2"/>
    <property type="match status" value="1"/>
</dbReference>
<feature type="active site" evidence="5">
    <location>
        <position position="159"/>
    </location>
</feature>
<feature type="site" description="Important for catalytic activity" evidence="7">
    <location>
        <position position="253"/>
    </location>
</feature>
<dbReference type="Pfam" id="PF03372">
    <property type="entry name" value="Exo_endo_phos"/>
    <property type="match status" value="1"/>
</dbReference>
<dbReference type="GO" id="GO:0005634">
    <property type="term" value="C:nucleus"/>
    <property type="evidence" value="ECO:0007669"/>
    <property type="project" value="TreeGrafter"/>
</dbReference>
<evidence type="ECO:0000313" key="11">
    <source>
        <dbReference type="Proteomes" id="UP000719766"/>
    </source>
</evidence>
<dbReference type="GO" id="GO:0003906">
    <property type="term" value="F:DNA-(apurinic or apyrimidinic site) endonuclease activity"/>
    <property type="evidence" value="ECO:0007669"/>
    <property type="project" value="TreeGrafter"/>
</dbReference>
<dbReference type="RefSeq" id="XP_041153166.1">
    <property type="nucleotide sequence ID" value="XM_041305383.1"/>
</dbReference>
<dbReference type="OrthoDB" id="3264871at2759"/>
<dbReference type="GeneID" id="64599147"/>
<feature type="region of interest" description="Disordered" evidence="8">
    <location>
        <begin position="423"/>
        <end position="448"/>
    </location>
</feature>
<dbReference type="PANTHER" id="PTHR22748">
    <property type="entry name" value="AP ENDONUCLEASE"/>
    <property type="match status" value="1"/>
</dbReference>
<comment type="caution">
    <text evidence="10">The sequence shown here is derived from an EMBL/GenBank/DDBJ whole genome shotgun (WGS) entry which is preliminary data.</text>
</comment>
<evidence type="ECO:0000256" key="8">
    <source>
        <dbReference type="SAM" id="MobiDB-lite"/>
    </source>
</evidence>
<reference evidence="10" key="1">
    <citation type="journal article" date="2020" name="New Phytol.">
        <title>Comparative genomics reveals dynamic genome evolution in host specialist ectomycorrhizal fungi.</title>
        <authorList>
            <person name="Lofgren L.A."/>
            <person name="Nguyen N.H."/>
            <person name="Vilgalys R."/>
            <person name="Ruytinx J."/>
            <person name="Liao H.L."/>
            <person name="Branco S."/>
            <person name="Kuo A."/>
            <person name="LaButti K."/>
            <person name="Lipzen A."/>
            <person name="Andreopoulos W."/>
            <person name="Pangilinan J."/>
            <person name="Riley R."/>
            <person name="Hundley H."/>
            <person name="Na H."/>
            <person name="Barry K."/>
            <person name="Grigoriev I.V."/>
            <person name="Stajich J.E."/>
            <person name="Kennedy P.G."/>
        </authorList>
    </citation>
    <scope>NUCLEOTIDE SEQUENCE</scope>
    <source>
        <strain evidence="10">S12</strain>
    </source>
</reference>
<evidence type="ECO:0000256" key="6">
    <source>
        <dbReference type="PIRSR" id="PIRSR604808-2"/>
    </source>
</evidence>
<dbReference type="SUPFAM" id="SSF56219">
    <property type="entry name" value="DNase I-like"/>
    <property type="match status" value="1"/>
</dbReference>
<feature type="active site" description="Proton acceptor" evidence="5">
    <location>
        <position position="279"/>
    </location>
</feature>
<keyword evidence="4 6" id="KW-0460">Magnesium</keyword>
<feature type="binding site" evidence="6">
    <location>
        <position position="192"/>
    </location>
    <ligand>
        <name>Mg(2+)</name>
        <dbReference type="ChEBI" id="CHEBI:18420"/>
        <label>1</label>
    </ligand>
</feature>
<dbReference type="EMBL" id="JABBWE010000105">
    <property type="protein sequence ID" value="KAG1785683.1"/>
    <property type="molecule type" value="Genomic_DNA"/>
</dbReference>
<evidence type="ECO:0000256" key="5">
    <source>
        <dbReference type="PIRSR" id="PIRSR604808-1"/>
    </source>
</evidence>
<keyword evidence="10" id="KW-0255">Endonuclease</keyword>
<dbReference type="InterPro" id="IPR005135">
    <property type="entry name" value="Endo/exonuclease/phosphatase"/>
</dbReference>
<evidence type="ECO:0000256" key="2">
    <source>
        <dbReference type="ARBA" id="ARBA00022723"/>
    </source>
</evidence>
<evidence type="ECO:0000256" key="3">
    <source>
        <dbReference type="ARBA" id="ARBA00022801"/>
    </source>
</evidence>
<evidence type="ECO:0000256" key="1">
    <source>
        <dbReference type="ARBA" id="ARBA00007092"/>
    </source>
</evidence>
<feature type="binding site" evidence="6">
    <location>
        <position position="278"/>
    </location>
    <ligand>
        <name>Mg(2+)</name>
        <dbReference type="ChEBI" id="CHEBI:18420"/>
        <label>1</label>
    </ligand>
</feature>
<feature type="region of interest" description="Disordered" evidence="8">
    <location>
        <begin position="1"/>
        <end position="41"/>
    </location>
</feature>
<dbReference type="InterPro" id="IPR004808">
    <property type="entry name" value="AP_endonuc_1"/>
</dbReference>
<sequence>MVTALAGPERAALRPPAMPSRMDQRVMKRPRNNQQKGRKTRANIKVASLNMRGRWHNGADKWPHINQLVKEQKIGILALQETHLTKEDKDTINSTPGFRIQVISSIDPARTNAKGIAIVINKKLLGTSGIKTHVLAPGRAILTIIPWQKDSMIRVLAIYAPNDAQSNQAFWELLQSKLRNLPRPDLMLGDFNIIEDSLDRLPPKTDNASASKALHQLKAHLRLRDGWRYENPDTLAYTFAQSAFQGGSQSRIDRIYINDELLPFSKDWDISPPGIHTDHQLISARISSKNMPYVGKGRWSLPLHVLKDENLAESILNLGKMLQNKIDECEDKRSDIMNPQLAFSDFKTQAIKLCRTTAKKIIPKKRNKLLTQLKTTMNDQNMSDEDKRIVGSHIQGKLNQLEIKCHDNNRNNLATKIRLESESATRTKAAGYHSRTKEPRIGYKQPNL</sequence>
<dbReference type="CDD" id="cd09076">
    <property type="entry name" value="L1-EN"/>
    <property type="match status" value="1"/>
</dbReference>
<protein>
    <submittedName>
        <fullName evidence="10">Endonuclease/exonuclease/phosphatase</fullName>
    </submittedName>
</protein>
<evidence type="ECO:0000256" key="7">
    <source>
        <dbReference type="PIRSR" id="PIRSR604808-3"/>
    </source>
</evidence>
<dbReference type="InterPro" id="IPR036691">
    <property type="entry name" value="Endo/exonu/phosph_ase_sf"/>
</dbReference>
<keyword evidence="3" id="KW-0378">Hydrolase</keyword>
<keyword evidence="6" id="KW-0464">Manganese</keyword>
<dbReference type="GO" id="GO:0008311">
    <property type="term" value="F:double-stranded DNA 3'-5' DNA exonuclease activity"/>
    <property type="evidence" value="ECO:0007669"/>
    <property type="project" value="TreeGrafter"/>
</dbReference>
<organism evidence="10 11">
    <name type="scientific">Suillus plorans</name>
    <dbReference type="NCBI Taxonomy" id="116603"/>
    <lineage>
        <taxon>Eukaryota</taxon>
        <taxon>Fungi</taxon>
        <taxon>Dikarya</taxon>
        <taxon>Basidiomycota</taxon>
        <taxon>Agaricomycotina</taxon>
        <taxon>Agaricomycetes</taxon>
        <taxon>Agaricomycetidae</taxon>
        <taxon>Boletales</taxon>
        <taxon>Suillineae</taxon>
        <taxon>Suillaceae</taxon>
        <taxon>Suillus</taxon>
    </lineage>
</organism>
<comment type="cofactor">
    <cofactor evidence="6">
        <name>Mg(2+)</name>
        <dbReference type="ChEBI" id="CHEBI:18420"/>
    </cofactor>
    <cofactor evidence="6">
        <name>Mn(2+)</name>
        <dbReference type="ChEBI" id="CHEBI:29035"/>
    </cofactor>
    <text evidence="6">Probably binds two magnesium or manganese ions per subunit.</text>
</comment>
<evidence type="ECO:0000256" key="4">
    <source>
        <dbReference type="ARBA" id="ARBA00022842"/>
    </source>
</evidence>
<feature type="binding site" evidence="6">
    <location>
        <position position="279"/>
    </location>
    <ligand>
        <name>Mg(2+)</name>
        <dbReference type="ChEBI" id="CHEBI:18420"/>
        <label>1</label>
    </ligand>
</feature>
<feature type="binding site" evidence="6">
    <location>
        <position position="190"/>
    </location>
    <ligand>
        <name>Mg(2+)</name>
        <dbReference type="ChEBI" id="CHEBI:18420"/>
        <label>1</label>
    </ligand>
</feature>
<evidence type="ECO:0000313" key="10">
    <source>
        <dbReference type="EMBL" id="KAG1785683.1"/>
    </source>
</evidence>
<feature type="binding site" evidence="6">
    <location>
        <position position="50"/>
    </location>
    <ligand>
        <name>Mg(2+)</name>
        <dbReference type="ChEBI" id="CHEBI:18420"/>
        <label>1</label>
    </ligand>
</feature>
<evidence type="ECO:0000259" key="9">
    <source>
        <dbReference type="Pfam" id="PF03372"/>
    </source>
</evidence>
<feature type="site" description="Interaction with DNA substrate" evidence="7">
    <location>
        <position position="279"/>
    </location>
</feature>
<gene>
    <name evidence="10" type="ORF">HD556DRAFT_1435002</name>
</gene>
<dbReference type="GO" id="GO:0046872">
    <property type="term" value="F:metal ion binding"/>
    <property type="evidence" value="ECO:0007669"/>
    <property type="project" value="UniProtKB-KW"/>
</dbReference>
<keyword evidence="10" id="KW-0540">Nuclease</keyword>
<feature type="domain" description="Endonuclease/exonuclease/phosphatase" evidence="9">
    <location>
        <begin position="48"/>
        <end position="273"/>
    </location>
</feature>
<proteinExistence type="inferred from homology"/>
<comment type="similarity">
    <text evidence="1">Belongs to the DNA repair enzymes AP/ExoA family.</text>
</comment>
<dbReference type="GO" id="GO:0008081">
    <property type="term" value="F:phosphoric diester hydrolase activity"/>
    <property type="evidence" value="ECO:0007669"/>
    <property type="project" value="TreeGrafter"/>
</dbReference>
<dbReference type="Gene3D" id="3.60.10.10">
    <property type="entry name" value="Endonuclease/exonuclease/phosphatase"/>
    <property type="match status" value="1"/>
</dbReference>
<dbReference type="Proteomes" id="UP000719766">
    <property type="component" value="Unassembled WGS sequence"/>
</dbReference>
<feature type="binding site" evidence="6">
    <location>
        <position position="81"/>
    </location>
    <ligand>
        <name>Mg(2+)</name>
        <dbReference type="ChEBI" id="CHEBI:18420"/>
        <label>1</label>
    </ligand>
</feature>
<keyword evidence="2 6" id="KW-0479">Metal-binding</keyword>
<dbReference type="AlphaFoldDB" id="A0A9P7ABP0"/>
<feature type="compositionally biased region" description="Basic residues" evidence="8">
    <location>
        <begin position="27"/>
        <end position="41"/>
    </location>
</feature>
<dbReference type="GO" id="GO:0006284">
    <property type="term" value="P:base-excision repair"/>
    <property type="evidence" value="ECO:0007669"/>
    <property type="project" value="TreeGrafter"/>
</dbReference>
<feature type="active site" description="Proton donor/acceptor" evidence="5">
    <location>
        <position position="190"/>
    </location>
</feature>